<name>A0ABR6W045_9BACT</name>
<sequence length="127" mass="15110">MISSKKLGIWMDHSNANLMEFTRDPLETRVLSADFSHQDKVHTLNRSEAVMHNREQHQKGDYYKRLSEVIRNYDDVLLFGPTDAKTELFNQLRLDHRFETIKIAVQQTDKMTDNQQHAFVKDYFSRH</sequence>
<proteinExistence type="predicted"/>
<accession>A0ABR6W045</accession>
<dbReference type="EMBL" id="VFIA01000002">
    <property type="protein sequence ID" value="MBC3789905.1"/>
    <property type="molecule type" value="Genomic_DNA"/>
</dbReference>
<evidence type="ECO:0000313" key="1">
    <source>
        <dbReference type="EMBL" id="MBC3789905.1"/>
    </source>
</evidence>
<comment type="caution">
    <text evidence="1">The sequence shown here is derived from an EMBL/GenBank/DDBJ whole genome shotgun (WGS) entry which is preliminary data.</text>
</comment>
<dbReference type="Proteomes" id="UP000700732">
    <property type="component" value="Unassembled WGS sequence"/>
</dbReference>
<evidence type="ECO:0000313" key="2">
    <source>
        <dbReference type="Proteomes" id="UP000700732"/>
    </source>
</evidence>
<gene>
    <name evidence="1" type="ORF">FH603_389</name>
</gene>
<organism evidence="1 2">
    <name type="scientific">Spirosoma utsteinense</name>
    <dbReference type="NCBI Taxonomy" id="2585773"/>
    <lineage>
        <taxon>Bacteria</taxon>
        <taxon>Pseudomonadati</taxon>
        <taxon>Bacteroidota</taxon>
        <taxon>Cytophagia</taxon>
        <taxon>Cytophagales</taxon>
        <taxon>Cytophagaceae</taxon>
        <taxon>Spirosoma</taxon>
    </lineage>
</organism>
<dbReference type="RefSeq" id="WP_186735484.1">
    <property type="nucleotide sequence ID" value="NZ_VFIA01000002.1"/>
</dbReference>
<evidence type="ECO:0008006" key="3">
    <source>
        <dbReference type="Google" id="ProtNLM"/>
    </source>
</evidence>
<protein>
    <recommendedName>
        <fullName evidence="3">Translational machinery protein</fullName>
    </recommendedName>
</protein>
<keyword evidence="2" id="KW-1185">Reference proteome</keyword>
<dbReference type="SUPFAM" id="SSF53137">
    <property type="entry name" value="Translational machinery components"/>
    <property type="match status" value="1"/>
</dbReference>
<reference evidence="1 2" key="1">
    <citation type="submission" date="2019-06" db="EMBL/GenBank/DDBJ databases">
        <title>Spirosoma utsteinense sp. nov. isolated from Antarctic ice-free soils.</title>
        <authorList>
            <person name="Tahon G."/>
        </authorList>
    </citation>
    <scope>NUCLEOTIDE SEQUENCE [LARGE SCALE GENOMIC DNA]</scope>
    <source>
        <strain evidence="1 2">LMG 31447</strain>
    </source>
</reference>